<feature type="domain" description="DUF4246" evidence="2">
    <location>
        <begin position="4"/>
        <end position="334"/>
    </location>
</feature>
<dbReference type="PANTHER" id="PTHR33119">
    <property type="entry name" value="IFI3P"/>
    <property type="match status" value="1"/>
</dbReference>
<name>A0ABR3QI13_9PLEO</name>
<dbReference type="Proteomes" id="UP001521222">
    <property type="component" value="Unassembled WGS sequence"/>
</dbReference>
<dbReference type="Pfam" id="PF14033">
    <property type="entry name" value="DUF4246"/>
    <property type="match status" value="1"/>
</dbReference>
<protein>
    <recommendedName>
        <fullName evidence="2">DUF4246 domain-containing protein</fullName>
    </recommendedName>
</protein>
<dbReference type="InterPro" id="IPR025340">
    <property type="entry name" value="DUF4246"/>
</dbReference>
<dbReference type="PANTHER" id="PTHR33119:SF1">
    <property type="entry name" value="FE2OG DIOXYGENASE DOMAIN-CONTAINING PROTEIN"/>
    <property type="match status" value="1"/>
</dbReference>
<proteinExistence type="predicted"/>
<evidence type="ECO:0000259" key="2">
    <source>
        <dbReference type="Pfam" id="PF14033"/>
    </source>
</evidence>
<dbReference type="EMBL" id="JAKIXB020000054">
    <property type="protein sequence ID" value="KAL1591804.1"/>
    <property type="molecule type" value="Genomic_DNA"/>
</dbReference>
<evidence type="ECO:0000313" key="4">
    <source>
        <dbReference type="Proteomes" id="UP001521222"/>
    </source>
</evidence>
<dbReference type="InterPro" id="IPR049192">
    <property type="entry name" value="DUF4246_C"/>
</dbReference>
<feature type="region of interest" description="Disordered" evidence="1">
    <location>
        <begin position="207"/>
        <end position="232"/>
    </location>
</feature>
<keyword evidence="4" id="KW-1185">Reference proteome</keyword>
<evidence type="ECO:0000313" key="3">
    <source>
        <dbReference type="EMBL" id="KAL1591804.1"/>
    </source>
</evidence>
<gene>
    <name evidence="3" type="ORF">SLS59_010076</name>
</gene>
<organism evidence="3 4">
    <name type="scientific">Nothophoma quercina</name>
    <dbReference type="NCBI Taxonomy" id="749835"/>
    <lineage>
        <taxon>Eukaryota</taxon>
        <taxon>Fungi</taxon>
        <taxon>Dikarya</taxon>
        <taxon>Ascomycota</taxon>
        <taxon>Pezizomycotina</taxon>
        <taxon>Dothideomycetes</taxon>
        <taxon>Pleosporomycetidae</taxon>
        <taxon>Pleosporales</taxon>
        <taxon>Pleosporineae</taxon>
        <taxon>Didymellaceae</taxon>
        <taxon>Nothophoma</taxon>
    </lineage>
</organism>
<sequence length="497" mass="56929">MSETAFKFCIQELRSKAKYFEKSGIVPTLDATATVAKSDRLVSDDLHKALLKAFQTLKTDQADSPDWHPNSNDRVQDLVHPSMYPLVYRRTRVFQDEVVGVEDAIFKWSGRGDTISGEDEWKPEGSERWRYGVGGSIPPDFWSVKYQWLPANVAFRDDGSVKLTSYINNLHPNKHPEIYRTIEKLIETSLPMWDQCLTLATGYERRQGPGRNAGRFGEPANADDENPSNWDPSDMMECLNVEVDEKKLEDEGWKDEYLEEDDSGQEMLAEYKWKVLRKPVLEEPVFKDVKYEPKPGECLFDKFRESGLQIIVKMASIELTPEKPYFPQGGWHVENYGTVETKERRLLAFPNVFQHRVSSFELADPTKPGHRRFIALWLVDPHKRIISTANVPPQQMSWFAESLAASTESKAEATTDLPPELIDLLKAKGADLPPSAVEAKLPEELMEMVRAGLPRDMLPMSLEEAKKHRLALMKERSAHVERSEAAWQQHSYSFCEH</sequence>
<comment type="caution">
    <text evidence="3">The sequence shown here is derived from an EMBL/GenBank/DDBJ whole genome shotgun (WGS) entry which is preliminary data.</text>
</comment>
<accession>A0ABR3QI13</accession>
<evidence type="ECO:0000256" key="1">
    <source>
        <dbReference type="SAM" id="MobiDB-lite"/>
    </source>
</evidence>
<reference evidence="3 4" key="1">
    <citation type="submission" date="2024-02" db="EMBL/GenBank/DDBJ databases">
        <title>De novo assembly and annotation of 12 fungi associated with fruit tree decline syndrome in Ontario, Canada.</title>
        <authorList>
            <person name="Sulman M."/>
            <person name="Ellouze W."/>
            <person name="Ilyukhin E."/>
        </authorList>
    </citation>
    <scope>NUCLEOTIDE SEQUENCE [LARGE SCALE GENOMIC DNA]</scope>
    <source>
        <strain evidence="3 4">M97-236</strain>
    </source>
</reference>